<evidence type="ECO:0000313" key="1">
    <source>
        <dbReference type="EMBL" id="MFC7667069.1"/>
    </source>
</evidence>
<dbReference type="RefSeq" id="WP_380201300.1">
    <property type="nucleotide sequence ID" value="NZ_JBHTEK010000001.1"/>
</dbReference>
<dbReference type="Proteomes" id="UP001596513">
    <property type="component" value="Unassembled WGS sequence"/>
</dbReference>
<sequence>MKRSAALLLLPLLMSCEDSLDKLYPQAQPVQLPAVTQVGANTFGCSLNGQVWEASHATTLRGDVLTPSASFKRGVLEVDAFRRLQVGGPITNFHFALEGVTGPGVYRLSQSQPGRLVRLKTAGGSVEYTAGGQRPGTITITRLDTAGAHPYVAGRFELRAEPLPGTRMSGDLPAEVQVTDGRFDIQLNR</sequence>
<keyword evidence="2" id="KW-1185">Reference proteome</keyword>
<evidence type="ECO:0000313" key="2">
    <source>
        <dbReference type="Proteomes" id="UP001596513"/>
    </source>
</evidence>
<protein>
    <submittedName>
        <fullName evidence="1">Uncharacterized protein</fullName>
    </submittedName>
</protein>
<reference evidence="2" key="1">
    <citation type="journal article" date="2019" name="Int. J. Syst. Evol. Microbiol.">
        <title>The Global Catalogue of Microorganisms (GCM) 10K type strain sequencing project: providing services to taxonomists for standard genome sequencing and annotation.</title>
        <authorList>
            <consortium name="The Broad Institute Genomics Platform"/>
            <consortium name="The Broad Institute Genome Sequencing Center for Infectious Disease"/>
            <person name="Wu L."/>
            <person name="Ma J."/>
        </authorList>
    </citation>
    <scope>NUCLEOTIDE SEQUENCE [LARGE SCALE GENOMIC DNA]</scope>
    <source>
        <strain evidence="2">JCM 19635</strain>
    </source>
</reference>
<dbReference type="EMBL" id="JBHTEK010000001">
    <property type="protein sequence ID" value="MFC7667069.1"/>
    <property type="molecule type" value="Genomic_DNA"/>
</dbReference>
<name>A0ABW2U2G2_9BACT</name>
<proteinExistence type="predicted"/>
<comment type="caution">
    <text evidence="1">The sequence shown here is derived from an EMBL/GenBank/DDBJ whole genome shotgun (WGS) entry which is preliminary data.</text>
</comment>
<organism evidence="1 2">
    <name type="scientific">Hymenobacter humi</name>
    <dbReference type="NCBI Taxonomy" id="1411620"/>
    <lineage>
        <taxon>Bacteria</taxon>
        <taxon>Pseudomonadati</taxon>
        <taxon>Bacteroidota</taxon>
        <taxon>Cytophagia</taxon>
        <taxon>Cytophagales</taxon>
        <taxon>Hymenobacteraceae</taxon>
        <taxon>Hymenobacter</taxon>
    </lineage>
</organism>
<accession>A0ABW2U2G2</accession>
<dbReference type="PROSITE" id="PS51257">
    <property type="entry name" value="PROKAR_LIPOPROTEIN"/>
    <property type="match status" value="1"/>
</dbReference>
<gene>
    <name evidence="1" type="ORF">ACFQT0_06280</name>
</gene>